<dbReference type="EMBL" id="WJPO01000007">
    <property type="protein sequence ID" value="MRH20732.1"/>
    <property type="molecule type" value="Genomic_DNA"/>
</dbReference>
<evidence type="ECO:0000313" key="13">
    <source>
        <dbReference type="EMBL" id="MRH20732.1"/>
    </source>
</evidence>
<evidence type="ECO:0000256" key="3">
    <source>
        <dbReference type="ARBA" id="ARBA00022519"/>
    </source>
</evidence>
<name>A0A844BI49_9RHOB</name>
<dbReference type="HAMAP" id="MF_00454">
    <property type="entry name" value="FluC"/>
    <property type="match status" value="1"/>
</dbReference>
<dbReference type="RefSeq" id="WP_153748037.1">
    <property type="nucleotide sequence ID" value="NZ_BAAADI010000049.1"/>
</dbReference>
<feature type="transmembrane region" description="Helical" evidence="12">
    <location>
        <begin position="73"/>
        <end position="96"/>
    </location>
</feature>
<evidence type="ECO:0000256" key="10">
    <source>
        <dbReference type="ARBA" id="ARBA00035120"/>
    </source>
</evidence>
<comment type="subcellular location">
    <subcellularLocation>
        <location evidence="1 12">Cell membrane</location>
        <topology evidence="1 12">Multi-pass membrane protein</topology>
    </subcellularLocation>
</comment>
<feature type="binding site" evidence="12">
    <location>
        <position position="83"/>
    </location>
    <ligand>
        <name>Na(+)</name>
        <dbReference type="ChEBI" id="CHEBI:29101"/>
        <note>structural</note>
    </ligand>
</feature>
<evidence type="ECO:0000313" key="14">
    <source>
        <dbReference type="Proteomes" id="UP000466730"/>
    </source>
</evidence>
<dbReference type="AlphaFoldDB" id="A0A844BI49"/>
<keyword evidence="12" id="KW-0813">Transport</keyword>
<reference evidence="13 14" key="1">
    <citation type="submission" date="2019-11" db="EMBL/GenBank/DDBJ databases">
        <title>Draft Whole-Genome sequence of the marine photosynthetic bacterium Rhodovulum strictum DSM 11289.</title>
        <authorList>
            <person name="Kyndt J.A."/>
            <person name="Meyer T.E."/>
        </authorList>
    </citation>
    <scope>NUCLEOTIDE SEQUENCE [LARGE SCALE GENOMIC DNA]</scope>
    <source>
        <strain evidence="13 14">DSM 11289</strain>
    </source>
</reference>
<evidence type="ECO:0000256" key="4">
    <source>
        <dbReference type="ARBA" id="ARBA00022692"/>
    </source>
</evidence>
<keyword evidence="4 12" id="KW-0812">Transmembrane</keyword>
<accession>A0A844BI49</accession>
<comment type="function">
    <text evidence="12">Fluoride-specific ion channel. Important for reducing fluoride concentration in the cell, thus reducing its toxicity.</text>
</comment>
<keyword evidence="12" id="KW-0479">Metal-binding</keyword>
<dbReference type="PANTHER" id="PTHR28259:SF1">
    <property type="entry name" value="FLUORIDE EXPORT PROTEIN 1-RELATED"/>
    <property type="match status" value="1"/>
</dbReference>
<sequence length="134" mass="14025">MAQRRLYLAVALGGMTGAVARSLTSLGLLHLLGPGFAWGTLAVNVLGSFLIGLYATLTEPGGRVFASPAQRQFVLAGFCGGFTTFSIFSLETLLLVERGAPGLAALNLGASVLLWLLAVWGGYLMGLRINRLKG</sequence>
<keyword evidence="5 12" id="KW-1133">Transmembrane helix</keyword>
<dbReference type="GO" id="GO:0046872">
    <property type="term" value="F:metal ion binding"/>
    <property type="evidence" value="ECO:0007669"/>
    <property type="project" value="UniProtKB-KW"/>
</dbReference>
<keyword evidence="2 12" id="KW-1003">Cell membrane</keyword>
<evidence type="ECO:0000256" key="6">
    <source>
        <dbReference type="ARBA" id="ARBA00023053"/>
    </source>
</evidence>
<keyword evidence="8 12" id="KW-0472">Membrane</keyword>
<evidence type="ECO:0000256" key="1">
    <source>
        <dbReference type="ARBA" id="ARBA00004651"/>
    </source>
</evidence>
<feature type="transmembrane region" description="Helical" evidence="12">
    <location>
        <begin position="102"/>
        <end position="125"/>
    </location>
</feature>
<keyword evidence="3" id="KW-0997">Cell inner membrane</keyword>
<comment type="similarity">
    <text evidence="10 12">Belongs to the fluoride channel Fluc/FEX (TC 1.A.43) family.</text>
</comment>
<keyword evidence="9 12" id="KW-0407">Ion channel</keyword>
<dbReference type="OrthoDB" id="9806299at2"/>
<evidence type="ECO:0000256" key="2">
    <source>
        <dbReference type="ARBA" id="ARBA00022475"/>
    </source>
</evidence>
<comment type="caution">
    <text evidence="13">The sequence shown here is derived from an EMBL/GenBank/DDBJ whole genome shotgun (WGS) entry which is preliminary data.</text>
</comment>
<evidence type="ECO:0000256" key="5">
    <source>
        <dbReference type="ARBA" id="ARBA00022989"/>
    </source>
</evidence>
<evidence type="ECO:0000256" key="9">
    <source>
        <dbReference type="ARBA" id="ARBA00023303"/>
    </source>
</evidence>
<gene>
    <name evidence="12" type="primary">fluC</name>
    <name evidence="12" type="synonym">crcB</name>
    <name evidence="13" type="ORF">GH815_06980</name>
</gene>
<dbReference type="GO" id="GO:0062054">
    <property type="term" value="F:fluoride channel activity"/>
    <property type="evidence" value="ECO:0007669"/>
    <property type="project" value="UniProtKB-UniRule"/>
</dbReference>
<evidence type="ECO:0000256" key="12">
    <source>
        <dbReference type="HAMAP-Rule" id="MF_00454"/>
    </source>
</evidence>
<dbReference type="Proteomes" id="UP000466730">
    <property type="component" value="Unassembled WGS sequence"/>
</dbReference>
<protein>
    <recommendedName>
        <fullName evidence="12">Fluoride-specific ion channel FluC</fullName>
    </recommendedName>
</protein>
<evidence type="ECO:0000256" key="11">
    <source>
        <dbReference type="ARBA" id="ARBA00035585"/>
    </source>
</evidence>
<dbReference type="InterPro" id="IPR003691">
    <property type="entry name" value="FluC"/>
</dbReference>
<dbReference type="GO" id="GO:0140114">
    <property type="term" value="P:cellular detoxification of fluoride"/>
    <property type="evidence" value="ECO:0007669"/>
    <property type="project" value="UniProtKB-UniRule"/>
</dbReference>
<comment type="catalytic activity">
    <reaction evidence="11">
        <text>fluoride(in) = fluoride(out)</text>
        <dbReference type="Rhea" id="RHEA:76159"/>
        <dbReference type="ChEBI" id="CHEBI:17051"/>
    </reaction>
    <physiologicalReaction direction="left-to-right" evidence="11">
        <dbReference type="Rhea" id="RHEA:76160"/>
    </physiologicalReaction>
</comment>
<evidence type="ECO:0000256" key="8">
    <source>
        <dbReference type="ARBA" id="ARBA00023136"/>
    </source>
</evidence>
<feature type="binding site" evidence="12">
    <location>
        <position position="80"/>
    </location>
    <ligand>
        <name>Na(+)</name>
        <dbReference type="ChEBI" id="CHEBI:29101"/>
        <note>structural</note>
    </ligand>
</feature>
<evidence type="ECO:0000256" key="7">
    <source>
        <dbReference type="ARBA" id="ARBA00023065"/>
    </source>
</evidence>
<keyword evidence="14" id="KW-1185">Reference proteome</keyword>
<dbReference type="GO" id="GO:0005886">
    <property type="term" value="C:plasma membrane"/>
    <property type="evidence" value="ECO:0007669"/>
    <property type="project" value="UniProtKB-SubCell"/>
</dbReference>
<feature type="transmembrane region" description="Helical" evidence="12">
    <location>
        <begin position="36"/>
        <end position="57"/>
    </location>
</feature>
<dbReference type="PANTHER" id="PTHR28259">
    <property type="entry name" value="FLUORIDE EXPORT PROTEIN 1-RELATED"/>
    <property type="match status" value="1"/>
</dbReference>
<dbReference type="Pfam" id="PF02537">
    <property type="entry name" value="CRCB"/>
    <property type="match status" value="1"/>
</dbReference>
<comment type="activity regulation">
    <text evidence="12">Na(+) is not transported, but it plays an essential structural role and its presence is essential for fluoride channel function.</text>
</comment>
<organism evidence="13 14">
    <name type="scientific">Rhodovulum strictum</name>
    <dbReference type="NCBI Taxonomy" id="58314"/>
    <lineage>
        <taxon>Bacteria</taxon>
        <taxon>Pseudomonadati</taxon>
        <taxon>Pseudomonadota</taxon>
        <taxon>Alphaproteobacteria</taxon>
        <taxon>Rhodobacterales</taxon>
        <taxon>Paracoccaceae</taxon>
        <taxon>Rhodovulum</taxon>
    </lineage>
</organism>
<keyword evidence="7 12" id="KW-0406">Ion transport</keyword>
<keyword evidence="6 12" id="KW-0915">Sodium</keyword>
<proteinExistence type="inferred from homology"/>